<dbReference type="InterPro" id="IPR006016">
    <property type="entry name" value="UspA"/>
</dbReference>
<proteinExistence type="inferred from homology"/>
<dbReference type="InterPro" id="IPR006015">
    <property type="entry name" value="Universal_stress_UspA"/>
</dbReference>
<comment type="similarity">
    <text evidence="1">Belongs to the universal stress protein A family.</text>
</comment>
<evidence type="ECO:0000313" key="3">
    <source>
        <dbReference type="EMBL" id="CUH78616.1"/>
    </source>
</evidence>
<keyword evidence="4" id="KW-1185">Reference proteome</keyword>
<dbReference type="PRINTS" id="PR01438">
    <property type="entry name" value="UNVRSLSTRESS"/>
</dbReference>
<evidence type="ECO:0000259" key="2">
    <source>
        <dbReference type="Pfam" id="PF00582"/>
    </source>
</evidence>
<dbReference type="InterPro" id="IPR014729">
    <property type="entry name" value="Rossmann-like_a/b/a_fold"/>
</dbReference>
<dbReference type="PANTHER" id="PTHR46268:SF6">
    <property type="entry name" value="UNIVERSAL STRESS PROTEIN UP12"/>
    <property type="match status" value="1"/>
</dbReference>
<sequence length="137" mass="14514">MYKNILVPIAFDEGSDAKIKAEIAVAQKLADEGASITLMHVMERVPGYAINYMPADYSAQARAAIEGELHDLAATIPGGVGLVIEGHSGRTILDWAEANGTDLIVLASHRPGMQDLLIGSTAAQVVRHATCAVHVLR</sequence>
<protein>
    <submittedName>
        <fullName evidence="3">Universal stress protein F</fullName>
    </submittedName>
</protein>
<dbReference type="AlphaFoldDB" id="A0A0P1GB16"/>
<dbReference type="STRING" id="441103.TRN7648_02075"/>
<dbReference type="RefSeq" id="WP_058247568.1">
    <property type="nucleotide sequence ID" value="NZ_CYSE01000003.1"/>
</dbReference>
<accession>A0A0P1GB16</accession>
<dbReference type="Gene3D" id="3.40.50.620">
    <property type="entry name" value="HUPs"/>
    <property type="match status" value="1"/>
</dbReference>
<evidence type="ECO:0000313" key="4">
    <source>
        <dbReference type="Proteomes" id="UP000054935"/>
    </source>
</evidence>
<gene>
    <name evidence="3" type="primary">uspF_2</name>
    <name evidence="3" type="ORF">TRN7648_02075</name>
</gene>
<dbReference type="OrthoDB" id="9792500at2"/>
<dbReference type="Proteomes" id="UP000054935">
    <property type="component" value="Unassembled WGS sequence"/>
</dbReference>
<dbReference type="PANTHER" id="PTHR46268">
    <property type="entry name" value="STRESS RESPONSE PROTEIN NHAX"/>
    <property type="match status" value="1"/>
</dbReference>
<organism evidence="3 4">
    <name type="scientific">Tropicibacter naphthalenivorans</name>
    <dbReference type="NCBI Taxonomy" id="441103"/>
    <lineage>
        <taxon>Bacteria</taxon>
        <taxon>Pseudomonadati</taxon>
        <taxon>Pseudomonadota</taxon>
        <taxon>Alphaproteobacteria</taxon>
        <taxon>Rhodobacterales</taxon>
        <taxon>Roseobacteraceae</taxon>
        <taxon>Tropicibacter</taxon>
    </lineage>
</organism>
<dbReference type="SUPFAM" id="SSF52402">
    <property type="entry name" value="Adenine nucleotide alpha hydrolases-like"/>
    <property type="match status" value="1"/>
</dbReference>
<dbReference type="EMBL" id="CYSE01000003">
    <property type="protein sequence ID" value="CUH78616.1"/>
    <property type="molecule type" value="Genomic_DNA"/>
</dbReference>
<dbReference type="CDD" id="cd00293">
    <property type="entry name" value="USP-like"/>
    <property type="match status" value="1"/>
</dbReference>
<name>A0A0P1GB16_9RHOB</name>
<dbReference type="Pfam" id="PF00582">
    <property type="entry name" value="Usp"/>
    <property type="match status" value="1"/>
</dbReference>
<evidence type="ECO:0000256" key="1">
    <source>
        <dbReference type="ARBA" id="ARBA00008791"/>
    </source>
</evidence>
<reference evidence="3 4" key="1">
    <citation type="submission" date="2015-09" db="EMBL/GenBank/DDBJ databases">
        <authorList>
            <consortium name="Swine Surveillance"/>
        </authorList>
    </citation>
    <scope>NUCLEOTIDE SEQUENCE [LARGE SCALE GENOMIC DNA]</scope>
    <source>
        <strain evidence="3 4">CECT 7648</strain>
    </source>
</reference>
<feature type="domain" description="UspA" evidence="2">
    <location>
        <begin position="1"/>
        <end position="137"/>
    </location>
</feature>